<keyword evidence="4" id="KW-1185">Reference proteome</keyword>
<feature type="region of interest" description="Disordered" evidence="1">
    <location>
        <begin position="1"/>
        <end position="33"/>
    </location>
</feature>
<gene>
    <name evidence="3" type="ORF">ACFFOL_11620</name>
</gene>
<proteinExistence type="predicted"/>
<dbReference type="EMBL" id="JBHMAJ010000007">
    <property type="protein sequence ID" value="MFB9824811.1"/>
    <property type="molecule type" value="Genomic_DNA"/>
</dbReference>
<feature type="compositionally biased region" description="Acidic residues" evidence="1">
    <location>
        <begin position="127"/>
        <end position="139"/>
    </location>
</feature>
<dbReference type="Pfam" id="PF26418">
    <property type="entry name" value="DUF8113"/>
    <property type="match status" value="1"/>
</dbReference>
<sequence>MSDDTPDTTDGDDPRSGDPDGDASDSDAPADRTFERELATARALLEDADDLTALHVGVVRGDRVDTTTARRSEGEQAGLETLALLASHLRTVANEAGVDVETVAGDAASLANEVEEFPTDPTAVRDDDGDGDRDGDDAE</sequence>
<dbReference type="AlphaFoldDB" id="A0ABD5MLU3"/>
<dbReference type="InterPro" id="IPR058426">
    <property type="entry name" value="DUF8113"/>
</dbReference>
<feature type="domain" description="DUF8113" evidence="2">
    <location>
        <begin position="31"/>
        <end position="116"/>
    </location>
</feature>
<reference evidence="3" key="1">
    <citation type="submission" date="2024-09" db="EMBL/GenBank/DDBJ databases">
        <authorList>
            <person name="Sun Q."/>
        </authorList>
    </citation>
    <scope>NUCLEOTIDE SEQUENCE [LARGE SCALE GENOMIC DNA]</scope>
    <source>
        <strain evidence="3">JCM 31273</strain>
    </source>
</reference>
<feature type="region of interest" description="Disordered" evidence="1">
    <location>
        <begin position="109"/>
        <end position="139"/>
    </location>
</feature>
<name>A0ABD5MLU3_9EURY</name>
<organism evidence="3 4">
    <name type="scientific">Halobaculum roseum</name>
    <dbReference type="NCBI Taxonomy" id="2175149"/>
    <lineage>
        <taxon>Archaea</taxon>
        <taxon>Methanobacteriati</taxon>
        <taxon>Methanobacteriota</taxon>
        <taxon>Stenosarchaea group</taxon>
        <taxon>Halobacteria</taxon>
        <taxon>Halobacteriales</taxon>
        <taxon>Haloferacaceae</taxon>
        <taxon>Halobaculum</taxon>
    </lineage>
</organism>
<comment type="caution">
    <text evidence="3">The sequence shown here is derived from an EMBL/GenBank/DDBJ whole genome shotgun (WGS) entry which is preliminary data.</text>
</comment>
<dbReference type="GeneID" id="67210550"/>
<accession>A0ABD5MLU3</accession>
<evidence type="ECO:0000259" key="2">
    <source>
        <dbReference type="Pfam" id="PF26418"/>
    </source>
</evidence>
<feature type="compositionally biased region" description="Acidic residues" evidence="1">
    <location>
        <begin position="1"/>
        <end position="11"/>
    </location>
</feature>
<dbReference type="RefSeq" id="WP_390182321.1">
    <property type="nucleotide sequence ID" value="NZ_CP082286.1"/>
</dbReference>
<evidence type="ECO:0000256" key="1">
    <source>
        <dbReference type="SAM" id="MobiDB-lite"/>
    </source>
</evidence>
<dbReference type="Proteomes" id="UP001589595">
    <property type="component" value="Unassembled WGS sequence"/>
</dbReference>
<protein>
    <recommendedName>
        <fullName evidence="2">DUF8113 domain-containing protein</fullName>
    </recommendedName>
</protein>
<evidence type="ECO:0000313" key="3">
    <source>
        <dbReference type="EMBL" id="MFB9824811.1"/>
    </source>
</evidence>
<evidence type="ECO:0000313" key="4">
    <source>
        <dbReference type="Proteomes" id="UP001589595"/>
    </source>
</evidence>